<evidence type="ECO:0000313" key="2">
    <source>
        <dbReference type="Proteomes" id="UP000315816"/>
    </source>
</evidence>
<gene>
    <name evidence="1" type="ORF">FIL88_07380</name>
</gene>
<dbReference type="Proteomes" id="UP000315816">
    <property type="component" value="Unassembled WGS sequence"/>
</dbReference>
<name>A0A545SWM2_9RHOB</name>
<dbReference type="AlphaFoldDB" id="A0A545SWM2"/>
<protein>
    <submittedName>
        <fullName evidence="1">Uncharacterized protein</fullName>
    </submittedName>
</protein>
<proteinExistence type="predicted"/>
<reference evidence="1 2" key="1">
    <citation type="submission" date="2019-06" db="EMBL/GenBank/DDBJ databases">
        <title>A novel species of marine bacteria.</title>
        <authorList>
            <person name="Wang Y."/>
        </authorList>
    </citation>
    <scope>NUCLEOTIDE SEQUENCE [LARGE SCALE GENOMIC DNA]</scope>
    <source>
        <strain evidence="1 2">MA1-10</strain>
    </source>
</reference>
<comment type="caution">
    <text evidence="1">The sequence shown here is derived from an EMBL/GenBank/DDBJ whole genome shotgun (WGS) entry which is preliminary data.</text>
</comment>
<organism evidence="1 2">
    <name type="scientific">Aliiroseovarius halocynthiae</name>
    <dbReference type="NCBI Taxonomy" id="985055"/>
    <lineage>
        <taxon>Bacteria</taxon>
        <taxon>Pseudomonadati</taxon>
        <taxon>Pseudomonadota</taxon>
        <taxon>Alphaproteobacteria</taxon>
        <taxon>Rhodobacterales</taxon>
        <taxon>Paracoccaceae</taxon>
        <taxon>Aliiroseovarius</taxon>
    </lineage>
</organism>
<keyword evidence="2" id="KW-1185">Reference proteome</keyword>
<evidence type="ECO:0000313" key="1">
    <source>
        <dbReference type="EMBL" id="TQV69361.1"/>
    </source>
</evidence>
<dbReference type="RefSeq" id="WP_142853110.1">
    <property type="nucleotide sequence ID" value="NZ_FXWW01000001.1"/>
</dbReference>
<dbReference type="EMBL" id="VICH01000004">
    <property type="protein sequence ID" value="TQV69361.1"/>
    <property type="molecule type" value="Genomic_DNA"/>
</dbReference>
<sequence length="60" mass="7097">MKNLKTPDRLFSLHPPRDEDAFYEELGGPGPRAIFIVVEWIYDFGQTIWRSISLRFGRRT</sequence>
<accession>A0A545SWM2</accession>